<dbReference type="PROSITE" id="PS50053">
    <property type="entry name" value="UBIQUITIN_2"/>
    <property type="match status" value="1"/>
</dbReference>
<dbReference type="InterPro" id="IPR029071">
    <property type="entry name" value="Ubiquitin-like_domsf"/>
</dbReference>
<organism evidence="2 3">
    <name type="scientific">Dibothriocephalus latus</name>
    <name type="common">Fish tapeworm</name>
    <name type="synonym">Diphyllobothrium latum</name>
    <dbReference type="NCBI Taxonomy" id="60516"/>
    <lineage>
        <taxon>Eukaryota</taxon>
        <taxon>Metazoa</taxon>
        <taxon>Spiralia</taxon>
        <taxon>Lophotrochozoa</taxon>
        <taxon>Platyhelminthes</taxon>
        <taxon>Cestoda</taxon>
        <taxon>Eucestoda</taxon>
        <taxon>Diphyllobothriidea</taxon>
        <taxon>Diphyllobothriidae</taxon>
        <taxon>Dibothriocephalus</taxon>
    </lineage>
</organism>
<dbReference type="Gene3D" id="3.10.20.90">
    <property type="entry name" value="Phosphatidylinositol 3-kinase Catalytic Subunit, Chain A, domain 1"/>
    <property type="match status" value="1"/>
</dbReference>
<name>A0A3P6TV26_DIBLA</name>
<dbReference type="SUPFAM" id="SSF54236">
    <property type="entry name" value="Ubiquitin-like"/>
    <property type="match status" value="1"/>
</dbReference>
<proteinExistence type="predicted"/>
<dbReference type="PANTHER" id="PTHR10677:SF3">
    <property type="entry name" value="FI07626P-RELATED"/>
    <property type="match status" value="1"/>
</dbReference>
<evidence type="ECO:0000259" key="1">
    <source>
        <dbReference type="PROSITE" id="PS50053"/>
    </source>
</evidence>
<keyword evidence="3" id="KW-1185">Reference proteome</keyword>
<evidence type="ECO:0000313" key="2">
    <source>
        <dbReference type="EMBL" id="VDK86833.1"/>
    </source>
</evidence>
<dbReference type="InterPro" id="IPR015496">
    <property type="entry name" value="Ubiquilin"/>
</dbReference>
<dbReference type="GO" id="GO:0006511">
    <property type="term" value="P:ubiquitin-dependent protein catabolic process"/>
    <property type="evidence" value="ECO:0007669"/>
    <property type="project" value="TreeGrafter"/>
</dbReference>
<gene>
    <name evidence="2" type="ORF">DILT_LOCUS3932</name>
</gene>
<accession>A0A3P6TV26</accession>
<dbReference type="Pfam" id="PF00240">
    <property type="entry name" value="ubiquitin"/>
    <property type="match status" value="1"/>
</dbReference>
<dbReference type="OrthoDB" id="6253962at2759"/>
<dbReference type="GO" id="GO:0005829">
    <property type="term" value="C:cytosol"/>
    <property type="evidence" value="ECO:0007669"/>
    <property type="project" value="TreeGrafter"/>
</dbReference>
<dbReference type="Proteomes" id="UP000281553">
    <property type="component" value="Unassembled WGS sequence"/>
</dbReference>
<dbReference type="InterPro" id="IPR000626">
    <property type="entry name" value="Ubiquitin-like_dom"/>
</dbReference>
<reference evidence="2 3" key="1">
    <citation type="submission" date="2018-11" db="EMBL/GenBank/DDBJ databases">
        <authorList>
            <consortium name="Pathogen Informatics"/>
        </authorList>
    </citation>
    <scope>NUCLEOTIDE SEQUENCE [LARGE SCALE GENOMIC DNA]</scope>
</reference>
<dbReference type="PANTHER" id="PTHR10677">
    <property type="entry name" value="UBIQUILIN"/>
    <property type="match status" value="1"/>
</dbReference>
<dbReference type="AlphaFoldDB" id="A0A3P6TV26"/>
<dbReference type="SMART" id="SM00213">
    <property type="entry name" value="UBQ"/>
    <property type="match status" value="1"/>
</dbReference>
<sequence length="113" mass="12886">MEDDANIIRTKMPFTLRIRCQRVNDLELQVQDSDEVSTVKERIACQKQIPKNKQTLTFQGLVLEDPYRLKQYGIKDGSTIFLSIPLGYSITPQAYAQRLVLQADDIAIKGRGD</sequence>
<feature type="domain" description="Ubiquitin-like" evidence="1">
    <location>
        <begin position="12"/>
        <end position="82"/>
    </location>
</feature>
<dbReference type="PRINTS" id="PR00348">
    <property type="entry name" value="UBIQUITIN"/>
</dbReference>
<dbReference type="CDD" id="cd17039">
    <property type="entry name" value="Ubl_ubiquitin_like"/>
    <property type="match status" value="1"/>
</dbReference>
<dbReference type="EMBL" id="UYRU01044525">
    <property type="protein sequence ID" value="VDK86833.1"/>
    <property type="molecule type" value="Genomic_DNA"/>
</dbReference>
<protein>
    <recommendedName>
        <fullName evidence="1">Ubiquitin-like domain-containing protein</fullName>
    </recommendedName>
</protein>
<dbReference type="GO" id="GO:0031593">
    <property type="term" value="F:polyubiquitin modification-dependent protein binding"/>
    <property type="evidence" value="ECO:0007669"/>
    <property type="project" value="TreeGrafter"/>
</dbReference>
<dbReference type="InterPro" id="IPR019956">
    <property type="entry name" value="Ubiquitin_dom"/>
</dbReference>
<evidence type="ECO:0000313" key="3">
    <source>
        <dbReference type="Proteomes" id="UP000281553"/>
    </source>
</evidence>